<organism evidence="2 3">
    <name type="scientific">Soonwooa buanensis</name>
    <dbReference type="NCBI Taxonomy" id="619805"/>
    <lineage>
        <taxon>Bacteria</taxon>
        <taxon>Pseudomonadati</taxon>
        <taxon>Bacteroidota</taxon>
        <taxon>Flavobacteriia</taxon>
        <taxon>Flavobacteriales</taxon>
        <taxon>Weeksellaceae</taxon>
        <taxon>Chryseobacterium group</taxon>
        <taxon>Soonwooa</taxon>
    </lineage>
</organism>
<dbReference type="OrthoDB" id="9554019at2"/>
<protein>
    <submittedName>
        <fullName evidence="2">Uncharacterized protein</fullName>
    </submittedName>
</protein>
<keyword evidence="3" id="KW-1185">Reference proteome</keyword>
<feature type="transmembrane region" description="Helical" evidence="1">
    <location>
        <begin position="55"/>
        <end position="77"/>
    </location>
</feature>
<evidence type="ECO:0000313" key="2">
    <source>
        <dbReference type="EMBL" id="SKB73954.1"/>
    </source>
</evidence>
<dbReference type="STRING" id="619805.SAMN05660477_00927"/>
<feature type="transmembrane region" description="Helical" evidence="1">
    <location>
        <begin position="12"/>
        <end position="34"/>
    </location>
</feature>
<keyword evidence="1" id="KW-0812">Transmembrane</keyword>
<keyword evidence="1" id="KW-1133">Transmembrane helix</keyword>
<dbReference type="AlphaFoldDB" id="A0A1T5DQK6"/>
<reference evidence="2 3" key="1">
    <citation type="submission" date="2017-02" db="EMBL/GenBank/DDBJ databases">
        <authorList>
            <person name="Peterson S.W."/>
        </authorList>
    </citation>
    <scope>NUCLEOTIDE SEQUENCE [LARGE SCALE GENOMIC DNA]</scope>
    <source>
        <strain evidence="2 3">DSM 22323</strain>
    </source>
</reference>
<sequence length="123" mass="14124">MKHDQVELYYNISLYLGFIVGLAIFIGWAIFICKRLMKSANKDKVISSTIIGMKTLFFTFPGLIGFIACFIPLFYFGNILKQEEYCKQVIRVNVGITKDDPIFKERCGCSDIDELFINAKKTE</sequence>
<accession>A0A1T5DQK6</accession>
<dbReference type="EMBL" id="FUYZ01000002">
    <property type="protein sequence ID" value="SKB73954.1"/>
    <property type="molecule type" value="Genomic_DNA"/>
</dbReference>
<dbReference type="RefSeq" id="WP_144038296.1">
    <property type="nucleotide sequence ID" value="NZ_FUYZ01000002.1"/>
</dbReference>
<proteinExistence type="predicted"/>
<name>A0A1T5DQK6_9FLAO</name>
<dbReference type="Proteomes" id="UP000191112">
    <property type="component" value="Unassembled WGS sequence"/>
</dbReference>
<keyword evidence="1" id="KW-0472">Membrane</keyword>
<evidence type="ECO:0000313" key="3">
    <source>
        <dbReference type="Proteomes" id="UP000191112"/>
    </source>
</evidence>
<gene>
    <name evidence="2" type="ORF">SAMN05660477_00927</name>
</gene>
<evidence type="ECO:0000256" key="1">
    <source>
        <dbReference type="SAM" id="Phobius"/>
    </source>
</evidence>